<evidence type="ECO:0000256" key="1">
    <source>
        <dbReference type="SAM" id="MobiDB-lite"/>
    </source>
</evidence>
<reference evidence="3" key="1">
    <citation type="submission" date="2024-04" db="EMBL/GenBank/DDBJ databases">
        <title>Salinicola lusitanus LLJ914,a marine bacterium isolated from the Okinawa Trough.</title>
        <authorList>
            <person name="Li J."/>
        </authorList>
    </citation>
    <scope>NUCLEOTIDE SEQUENCE [LARGE SCALE GENOMIC DNA]</scope>
</reference>
<organism evidence="2 3">
    <name type="scientific">Mugilogobius chulae</name>
    <name type="common">yellowstripe goby</name>
    <dbReference type="NCBI Taxonomy" id="88201"/>
    <lineage>
        <taxon>Eukaryota</taxon>
        <taxon>Metazoa</taxon>
        <taxon>Chordata</taxon>
        <taxon>Craniata</taxon>
        <taxon>Vertebrata</taxon>
        <taxon>Euteleostomi</taxon>
        <taxon>Actinopterygii</taxon>
        <taxon>Neopterygii</taxon>
        <taxon>Teleostei</taxon>
        <taxon>Neoteleostei</taxon>
        <taxon>Acanthomorphata</taxon>
        <taxon>Gobiaria</taxon>
        <taxon>Gobiiformes</taxon>
        <taxon>Gobioidei</taxon>
        <taxon>Gobiidae</taxon>
        <taxon>Gobionellinae</taxon>
        <taxon>Mugilogobius</taxon>
    </lineage>
</organism>
<protein>
    <submittedName>
        <fullName evidence="2">Uncharacterized protein</fullName>
    </submittedName>
</protein>
<keyword evidence="3" id="KW-1185">Reference proteome</keyword>
<dbReference type="Proteomes" id="UP001460270">
    <property type="component" value="Unassembled WGS sequence"/>
</dbReference>
<dbReference type="EMBL" id="JBBPFD010000001">
    <property type="protein sequence ID" value="KAK7945596.1"/>
    <property type="molecule type" value="Genomic_DNA"/>
</dbReference>
<gene>
    <name evidence="2" type="ORF">WMY93_001324</name>
</gene>
<dbReference type="AlphaFoldDB" id="A0AAW0Q3E8"/>
<sequence>MPAEEEECAASLQPARMAFPKPKKRGQRASGSGDRTRPNRDISISRARLWFLLLYCENATHIPATDTATAQKSPGRYNANVVGGFDFSQPLQREASPCDSRALHSSADLLAPPLSPGFILDSGGE</sequence>
<accession>A0AAW0Q3E8</accession>
<feature type="region of interest" description="Disordered" evidence="1">
    <location>
        <begin position="1"/>
        <end position="39"/>
    </location>
</feature>
<evidence type="ECO:0000313" key="2">
    <source>
        <dbReference type="EMBL" id="KAK7945596.1"/>
    </source>
</evidence>
<proteinExistence type="predicted"/>
<evidence type="ECO:0000313" key="3">
    <source>
        <dbReference type="Proteomes" id="UP001460270"/>
    </source>
</evidence>
<comment type="caution">
    <text evidence="2">The sequence shown here is derived from an EMBL/GenBank/DDBJ whole genome shotgun (WGS) entry which is preliminary data.</text>
</comment>
<name>A0AAW0Q3E8_9GOBI</name>